<evidence type="ECO:0000256" key="3">
    <source>
        <dbReference type="ARBA" id="ARBA00022723"/>
    </source>
</evidence>
<evidence type="ECO:0000313" key="8">
    <source>
        <dbReference type="Proteomes" id="UP000754883"/>
    </source>
</evidence>
<protein>
    <submittedName>
        <fullName evidence="7">Uncharacterized protein</fullName>
    </submittedName>
</protein>
<evidence type="ECO:0000256" key="2">
    <source>
        <dbReference type="ARBA" id="ARBA00022617"/>
    </source>
</evidence>
<evidence type="ECO:0000313" key="7">
    <source>
        <dbReference type="EMBL" id="CAG9982787.1"/>
    </source>
</evidence>
<dbReference type="OrthoDB" id="1470350at2759"/>
<keyword evidence="6" id="KW-0472">Membrane</keyword>
<dbReference type="AlphaFoldDB" id="A0A9N9UA35"/>
<name>A0A9N9UA35_9HYPO</name>
<accession>A0A9N9UA35</accession>
<comment type="caution">
    <text evidence="7">The sequence shown here is derived from an EMBL/GenBank/DDBJ whole genome shotgun (WGS) entry which is preliminary data.</text>
</comment>
<dbReference type="PANTHER" id="PTHR24305">
    <property type="entry name" value="CYTOCHROME P450"/>
    <property type="match status" value="1"/>
</dbReference>
<reference evidence="7 8" key="2">
    <citation type="submission" date="2021-10" db="EMBL/GenBank/DDBJ databases">
        <authorList>
            <person name="Piombo E."/>
        </authorList>
    </citation>
    <scope>NUCLEOTIDE SEQUENCE [LARGE SCALE GENOMIC DNA]</scope>
</reference>
<evidence type="ECO:0000256" key="6">
    <source>
        <dbReference type="SAM" id="Phobius"/>
    </source>
</evidence>
<dbReference type="InterPro" id="IPR036396">
    <property type="entry name" value="Cyt_P450_sf"/>
</dbReference>
<dbReference type="Proteomes" id="UP000754883">
    <property type="component" value="Unassembled WGS sequence"/>
</dbReference>
<evidence type="ECO:0000256" key="5">
    <source>
        <dbReference type="PIRSR" id="PIRSR602401-1"/>
    </source>
</evidence>
<reference evidence="8" key="1">
    <citation type="submission" date="2019-06" db="EMBL/GenBank/DDBJ databases">
        <authorList>
            <person name="Broberg M."/>
        </authorList>
    </citation>
    <scope>NUCLEOTIDE SEQUENCE [LARGE SCALE GENOMIC DNA]</scope>
</reference>
<dbReference type="SUPFAM" id="SSF48264">
    <property type="entry name" value="Cytochrome P450"/>
    <property type="match status" value="1"/>
</dbReference>
<organism evidence="7 8">
    <name type="scientific">Clonostachys byssicola</name>
    <dbReference type="NCBI Taxonomy" id="160290"/>
    <lineage>
        <taxon>Eukaryota</taxon>
        <taxon>Fungi</taxon>
        <taxon>Dikarya</taxon>
        <taxon>Ascomycota</taxon>
        <taxon>Pezizomycotina</taxon>
        <taxon>Sordariomycetes</taxon>
        <taxon>Hypocreomycetidae</taxon>
        <taxon>Hypocreales</taxon>
        <taxon>Bionectriaceae</taxon>
        <taxon>Clonostachys</taxon>
    </lineage>
</organism>
<keyword evidence="3 5" id="KW-0479">Metal-binding</keyword>
<dbReference type="InterPro" id="IPR001128">
    <property type="entry name" value="Cyt_P450"/>
</dbReference>
<dbReference type="CDD" id="cd11058">
    <property type="entry name" value="CYP60B-like"/>
    <property type="match status" value="1"/>
</dbReference>
<feature type="transmembrane region" description="Helical" evidence="6">
    <location>
        <begin position="66"/>
        <end position="84"/>
    </location>
</feature>
<dbReference type="PRINTS" id="PR00385">
    <property type="entry name" value="P450"/>
</dbReference>
<keyword evidence="2 5" id="KW-0349">Heme</keyword>
<comment type="cofactor">
    <cofactor evidence="1 5">
        <name>heme</name>
        <dbReference type="ChEBI" id="CHEBI:30413"/>
    </cofactor>
</comment>
<keyword evidence="6" id="KW-0812">Transmembrane</keyword>
<dbReference type="Pfam" id="PF00067">
    <property type="entry name" value="p450"/>
    <property type="match status" value="1"/>
</dbReference>
<dbReference type="GO" id="GO:0020037">
    <property type="term" value="F:heme binding"/>
    <property type="evidence" value="ECO:0007669"/>
    <property type="project" value="InterPro"/>
</dbReference>
<dbReference type="EMBL" id="CABFNO020001350">
    <property type="protein sequence ID" value="CAG9982787.1"/>
    <property type="molecule type" value="Genomic_DNA"/>
</dbReference>
<dbReference type="InterPro" id="IPR002401">
    <property type="entry name" value="Cyt_P450_E_grp-I"/>
</dbReference>
<keyword evidence="6" id="KW-1133">Transmembrane helix</keyword>
<feature type="binding site" description="axial binding residue" evidence="5">
    <location>
        <position position="994"/>
    </location>
    <ligand>
        <name>heme</name>
        <dbReference type="ChEBI" id="CHEBI:30413"/>
    </ligand>
    <ligandPart>
        <name>Fe</name>
        <dbReference type="ChEBI" id="CHEBI:18248"/>
    </ligandPart>
</feature>
<keyword evidence="4 5" id="KW-0408">Iron</keyword>
<gene>
    <name evidence="7" type="ORF">CBYS24578_00011063</name>
</gene>
<dbReference type="GO" id="GO:0004497">
    <property type="term" value="F:monooxygenase activity"/>
    <property type="evidence" value="ECO:0007669"/>
    <property type="project" value="InterPro"/>
</dbReference>
<dbReference type="PANTHER" id="PTHR24305:SF199">
    <property type="entry name" value="P450, PUTATIVE (EUROFUNG)-RELATED"/>
    <property type="match status" value="1"/>
</dbReference>
<keyword evidence="8" id="KW-1185">Reference proteome</keyword>
<dbReference type="GO" id="GO:0016705">
    <property type="term" value="F:oxidoreductase activity, acting on paired donors, with incorporation or reduction of molecular oxygen"/>
    <property type="evidence" value="ECO:0007669"/>
    <property type="project" value="InterPro"/>
</dbReference>
<dbReference type="InterPro" id="IPR017972">
    <property type="entry name" value="Cyt_P450_CS"/>
</dbReference>
<evidence type="ECO:0000256" key="1">
    <source>
        <dbReference type="ARBA" id="ARBA00001971"/>
    </source>
</evidence>
<evidence type="ECO:0000256" key="4">
    <source>
        <dbReference type="ARBA" id="ARBA00023004"/>
    </source>
</evidence>
<dbReference type="InterPro" id="IPR050121">
    <property type="entry name" value="Cytochrome_P450_monoxygenase"/>
</dbReference>
<sequence>MAPNGSKHRLQRFLIKLLEAVIDASEDGLEAFRDEALSPLTIIVWLKKAGRSLCNRMKKRGVVRSIPLVPLMLSLPVSIPLVWFAAFLGYLLLSSPAVIGVLKSLLSYLERGLQKKRDIAFQERFFLPVGKPSGIHKPMMFFESPTHRTDRFFLLPPELRYHILDLAFGSRTLHMSLNFQCPYYLANIDRYDDPRFGCHAKIERLVTVENSHLQINKSKQWVWFGCVCHRSSCHTSRTARYMDKFGDNNGIISRDSDAPCEPKDDRCLEGVARCKQWPGTWPEKCQIGILGWLLTCRQAYIEGFSVLYGNNTINIASPALLRSIQDVLPQEALFCMTSLELVIDLDRVPLDLTFRTTSKKKAREHPSPLFPSMANLRIAFSRTSRNASSLGLDRNDLHWTEIKKALLGQLFPMIDGFLERVFPSTTDVVISCPSWSWYSAVDLVLIDQQGRATSKAQHSSFQGTKFWRQSPAQEIISPENGNVEALEEGTQSKILRTGFWVHSSERPIYTRSRRANEAPGFHKNHQQIVIHFVIYLRKTTSYIFIVLPSRVYSMPASEAIYSLASPWTTVLALVITYPIIRTIYNRYFHPLAKVPGATAWSASRLPFIFALLRGTIVHDFQDLHRRYGPVLRIAPDEVTFAQPDAFSKIQSGGSDSRASPDSLISAIDPDSHARIRKALAPAFTPRALRSQEHVLYRYVNLLVERLQETVRARPQETDHAVVNMSPWFNFTTFDIFEDLDYGESFDCLENSRYHPWISLLFNSVKAASYVAAARYYPVVEYLLLKCIPASLQKMADDHYRQIVDKVNRRFNWELDRPDIMPHVMKTKDEPDGMTTDQIYSTFMVLTTAGSETTATVLPGTLNYLTRNQDKLRKLELEILGAFQSREEMKLDTLKDLPYLNAVIREGLRLCPPIPWVLPRKVPPSGDTVCGVWLPGGTSVSIQAYTMNRDPHYFHSPTNFVPERWLPEATTGRDSVFFKDQRQSLQPFSVGPRNCMGQHLAMAEMRLILASLVWTFEFQPAGQQLRWEDLRTFLLVEKKPINVRMKLRDPSLRSSAA</sequence>
<dbReference type="GO" id="GO:0005506">
    <property type="term" value="F:iron ion binding"/>
    <property type="evidence" value="ECO:0007669"/>
    <property type="project" value="InterPro"/>
</dbReference>
<dbReference type="Gene3D" id="1.10.630.10">
    <property type="entry name" value="Cytochrome P450"/>
    <property type="match status" value="1"/>
</dbReference>
<dbReference type="PRINTS" id="PR00463">
    <property type="entry name" value="EP450I"/>
</dbReference>
<dbReference type="PROSITE" id="PS00086">
    <property type="entry name" value="CYTOCHROME_P450"/>
    <property type="match status" value="1"/>
</dbReference>
<proteinExistence type="predicted"/>